<feature type="signal peptide" evidence="1">
    <location>
        <begin position="1"/>
        <end position="35"/>
    </location>
</feature>
<keyword evidence="1" id="KW-0732">Signal</keyword>
<dbReference type="AlphaFoldDB" id="A0AA51RV27"/>
<keyword evidence="4" id="KW-1185">Reference proteome</keyword>
<dbReference type="SMART" id="SM00867">
    <property type="entry name" value="YceI"/>
    <property type="match status" value="1"/>
</dbReference>
<dbReference type="RefSeq" id="WP_309203324.1">
    <property type="nucleotide sequence ID" value="NZ_CP133548.1"/>
</dbReference>
<sequence>MHKSTLLSKKLNPTIRSLLSSVTLAVTFLASGAVAAADWTLDSSSSAINFISIKNANIAENHQFKEISGKVAGSKSVFININLNSVDTAIEIRNQRMKEHLFETDHFPSATISAELDPSLLTNLKAGSSTITSAPFKLTLHGQSQELTAPIKIIKTSDSEIHVTSMKPIFVQANDFNLIAGILKLQQLAKLQSIDAVVPVTFNLVFNQTS</sequence>
<feature type="domain" description="Lipid/polyisoprenoid-binding YceI-like" evidence="2">
    <location>
        <begin position="38"/>
        <end position="207"/>
    </location>
</feature>
<evidence type="ECO:0000313" key="3">
    <source>
        <dbReference type="EMBL" id="WMS88127.1"/>
    </source>
</evidence>
<evidence type="ECO:0000259" key="2">
    <source>
        <dbReference type="SMART" id="SM00867"/>
    </source>
</evidence>
<evidence type="ECO:0000313" key="4">
    <source>
        <dbReference type="Proteomes" id="UP001239782"/>
    </source>
</evidence>
<reference evidence="3 4" key="1">
    <citation type="submission" date="2023-08" db="EMBL/GenBank/DDBJ databases">
        <title>Pleionea litopenaei sp. nov., isolated from stomach of juvenile Litopenaeus vannamei.</title>
        <authorList>
            <person name="Rho A.M."/>
            <person name="Hwang C.Y."/>
        </authorList>
    </citation>
    <scope>NUCLEOTIDE SEQUENCE [LARGE SCALE GENOMIC DNA]</scope>
    <source>
        <strain evidence="3 4">HL-JVS1</strain>
    </source>
</reference>
<dbReference type="PANTHER" id="PTHR34406">
    <property type="entry name" value="PROTEIN YCEI"/>
    <property type="match status" value="1"/>
</dbReference>
<name>A0AA51RV27_9GAMM</name>
<dbReference type="Proteomes" id="UP001239782">
    <property type="component" value="Chromosome"/>
</dbReference>
<gene>
    <name evidence="3" type="ORF">Q9312_04240</name>
</gene>
<feature type="chain" id="PRO_5041396071" evidence="1">
    <location>
        <begin position="36"/>
        <end position="210"/>
    </location>
</feature>
<dbReference type="SUPFAM" id="SSF101874">
    <property type="entry name" value="YceI-like"/>
    <property type="match status" value="1"/>
</dbReference>
<dbReference type="InterPro" id="IPR027016">
    <property type="entry name" value="UCP029811"/>
</dbReference>
<dbReference type="InterPro" id="IPR036761">
    <property type="entry name" value="TTHA0802/YceI-like_sf"/>
</dbReference>
<protein>
    <submittedName>
        <fullName evidence="3">YceI family protein</fullName>
    </submittedName>
</protein>
<dbReference type="EMBL" id="CP133548">
    <property type="protein sequence ID" value="WMS88127.1"/>
    <property type="molecule type" value="Genomic_DNA"/>
</dbReference>
<dbReference type="Pfam" id="PF04264">
    <property type="entry name" value="YceI"/>
    <property type="match status" value="1"/>
</dbReference>
<dbReference type="PIRSF" id="PIRSF029811">
    <property type="entry name" value="UCP029811"/>
    <property type="match status" value="1"/>
</dbReference>
<evidence type="ECO:0000256" key="1">
    <source>
        <dbReference type="SAM" id="SignalP"/>
    </source>
</evidence>
<dbReference type="InterPro" id="IPR007372">
    <property type="entry name" value="Lipid/polyisoprenoid-bd_YceI"/>
</dbReference>
<accession>A0AA51RV27</accession>
<dbReference type="KEGG" id="plei:Q9312_04240"/>
<dbReference type="Gene3D" id="2.40.128.110">
    <property type="entry name" value="Lipid/polyisoprenoid-binding, YceI-like"/>
    <property type="match status" value="1"/>
</dbReference>
<organism evidence="3 4">
    <name type="scientific">Pleionea litopenaei</name>
    <dbReference type="NCBI Taxonomy" id="3070815"/>
    <lineage>
        <taxon>Bacteria</taxon>
        <taxon>Pseudomonadati</taxon>
        <taxon>Pseudomonadota</taxon>
        <taxon>Gammaproteobacteria</taxon>
        <taxon>Oceanospirillales</taxon>
        <taxon>Pleioneaceae</taxon>
        <taxon>Pleionea</taxon>
    </lineage>
</organism>
<dbReference type="PANTHER" id="PTHR34406:SF1">
    <property type="entry name" value="PROTEIN YCEI"/>
    <property type="match status" value="1"/>
</dbReference>
<proteinExistence type="predicted"/>